<feature type="DNA-binding region" description="H-T-H motif" evidence="4">
    <location>
        <begin position="50"/>
        <end position="69"/>
    </location>
</feature>
<evidence type="ECO:0000256" key="4">
    <source>
        <dbReference type="PROSITE-ProRule" id="PRU00335"/>
    </source>
</evidence>
<dbReference type="AlphaFoldDB" id="A0AB72X6T5"/>
<feature type="domain" description="HTH tetR-type" evidence="6">
    <location>
        <begin position="27"/>
        <end position="87"/>
    </location>
</feature>
<gene>
    <name evidence="7" type="ORF">R16034_04113</name>
</gene>
<proteinExistence type="predicted"/>
<dbReference type="Proteomes" id="UP001189225">
    <property type="component" value="Unassembled WGS sequence"/>
</dbReference>
<evidence type="ECO:0000259" key="6">
    <source>
        <dbReference type="PROSITE" id="PS50977"/>
    </source>
</evidence>
<keyword evidence="2 4" id="KW-0238">DNA-binding</keyword>
<reference evidence="7 8" key="1">
    <citation type="submission" date="2023-07" db="EMBL/GenBank/DDBJ databases">
        <authorList>
            <person name="Peeters C."/>
        </authorList>
    </citation>
    <scope>NUCLEOTIDE SEQUENCE [LARGE SCALE GENOMIC DNA]</scope>
    <source>
        <strain evidence="7 8">R-16034</strain>
    </source>
</reference>
<name>A0AB72X6T5_9RALS</name>
<sequence length="256" mass="28157">MRTDRCPTAVTDQDSESSSKRWTRRKEARPQELVAAALSLFVARGYAATRLEDVASAAGVSKGTVYLYFANKEELFKAVVQENLVPALAEGEALIDSFDGTSEALLHEILMGWWELIGESPASGLTKLLMAESGNFPDLAQYYHEEVIERCDRLFARILERGMARGEFRDVNVDLTTLTMVAPMIFLMMWKHSFGPCSHRELEPKAFIAHVVSLLLHGVLRNPVMGAVIPPPPALTAQPWRALPEGAGSVDKGASS</sequence>
<evidence type="ECO:0000313" key="7">
    <source>
        <dbReference type="EMBL" id="CAJ0744098.1"/>
    </source>
</evidence>
<dbReference type="PROSITE" id="PS50977">
    <property type="entry name" value="HTH_TETR_2"/>
    <property type="match status" value="1"/>
</dbReference>
<dbReference type="InterPro" id="IPR050109">
    <property type="entry name" value="HTH-type_TetR-like_transc_reg"/>
</dbReference>
<keyword evidence="1" id="KW-0805">Transcription regulation</keyword>
<keyword evidence="8" id="KW-1185">Reference proteome</keyword>
<evidence type="ECO:0000313" key="8">
    <source>
        <dbReference type="Proteomes" id="UP001189225"/>
    </source>
</evidence>
<dbReference type="EMBL" id="CATWHI010000006">
    <property type="protein sequence ID" value="CAJ0744098.1"/>
    <property type="molecule type" value="Genomic_DNA"/>
</dbReference>
<protein>
    <recommendedName>
        <fullName evidence="6">HTH tetR-type domain-containing protein</fullName>
    </recommendedName>
</protein>
<keyword evidence="3" id="KW-0804">Transcription</keyword>
<dbReference type="InterPro" id="IPR009057">
    <property type="entry name" value="Homeodomain-like_sf"/>
</dbReference>
<dbReference type="PANTHER" id="PTHR30055:SF234">
    <property type="entry name" value="HTH-TYPE TRANSCRIPTIONAL REGULATOR BETI"/>
    <property type="match status" value="1"/>
</dbReference>
<dbReference type="Gene3D" id="1.10.357.10">
    <property type="entry name" value="Tetracycline Repressor, domain 2"/>
    <property type="match status" value="1"/>
</dbReference>
<evidence type="ECO:0000256" key="5">
    <source>
        <dbReference type="SAM" id="MobiDB-lite"/>
    </source>
</evidence>
<dbReference type="InterPro" id="IPR011075">
    <property type="entry name" value="TetR_C"/>
</dbReference>
<accession>A0AB72X6T5</accession>
<dbReference type="PRINTS" id="PR00455">
    <property type="entry name" value="HTHTETR"/>
</dbReference>
<dbReference type="FunFam" id="1.10.10.60:FF:000141">
    <property type="entry name" value="TetR family transcriptional regulator"/>
    <property type="match status" value="1"/>
</dbReference>
<evidence type="ECO:0000256" key="1">
    <source>
        <dbReference type="ARBA" id="ARBA00023015"/>
    </source>
</evidence>
<dbReference type="Pfam" id="PF00440">
    <property type="entry name" value="TetR_N"/>
    <property type="match status" value="1"/>
</dbReference>
<organism evidence="7 8">
    <name type="scientific">Ralstonia edaphi</name>
    <dbReference type="NCBI Taxonomy" id="3058599"/>
    <lineage>
        <taxon>Bacteria</taxon>
        <taxon>Pseudomonadati</taxon>
        <taxon>Pseudomonadota</taxon>
        <taxon>Betaproteobacteria</taxon>
        <taxon>Burkholderiales</taxon>
        <taxon>Burkholderiaceae</taxon>
        <taxon>Ralstonia</taxon>
    </lineage>
</organism>
<evidence type="ECO:0000256" key="3">
    <source>
        <dbReference type="ARBA" id="ARBA00023163"/>
    </source>
</evidence>
<dbReference type="SUPFAM" id="SSF48498">
    <property type="entry name" value="Tetracyclin repressor-like, C-terminal domain"/>
    <property type="match status" value="1"/>
</dbReference>
<comment type="caution">
    <text evidence="7">The sequence shown here is derived from an EMBL/GenBank/DDBJ whole genome shotgun (WGS) entry which is preliminary data.</text>
</comment>
<dbReference type="PANTHER" id="PTHR30055">
    <property type="entry name" value="HTH-TYPE TRANSCRIPTIONAL REGULATOR RUTR"/>
    <property type="match status" value="1"/>
</dbReference>
<dbReference type="InterPro" id="IPR036271">
    <property type="entry name" value="Tet_transcr_reg_TetR-rel_C_sf"/>
</dbReference>
<dbReference type="SUPFAM" id="SSF46689">
    <property type="entry name" value="Homeodomain-like"/>
    <property type="match status" value="1"/>
</dbReference>
<feature type="region of interest" description="Disordered" evidence="5">
    <location>
        <begin position="1"/>
        <end position="25"/>
    </location>
</feature>
<dbReference type="Gene3D" id="1.10.10.60">
    <property type="entry name" value="Homeodomain-like"/>
    <property type="match status" value="1"/>
</dbReference>
<dbReference type="GO" id="GO:0003700">
    <property type="term" value="F:DNA-binding transcription factor activity"/>
    <property type="evidence" value="ECO:0007669"/>
    <property type="project" value="TreeGrafter"/>
</dbReference>
<dbReference type="GO" id="GO:0000976">
    <property type="term" value="F:transcription cis-regulatory region binding"/>
    <property type="evidence" value="ECO:0007669"/>
    <property type="project" value="TreeGrafter"/>
</dbReference>
<dbReference type="InterPro" id="IPR001647">
    <property type="entry name" value="HTH_TetR"/>
</dbReference>
<evidence type="ECO:0000256" key="2">
    <source>
        <dbReference type="ARBA" id="ARBA00023125"/>
    </source>
</evidence>
<dbReference type="Pfam" id="PF16859">
    <property type="entry name" value="TetR_C_11"/>
    <property type="match status" value="1"/>
</dbReference>